<feature type="transmembrane region" description="Helical" evidence="1">
    <location>
        <begin position="36"/>
        <end position="55"/>
    </location>
</feature>
<feature type="transmembrane region" description="Helical" evidence="1">
    <location>
        <begin position="443"/>
        <end position="465"/>
    </location>
</feature>
<dbReference type="Proteomes" id="UP000292507">
    <property type="component" value="Unassembled WGS sequence"/>
</dbReference>
<feature type="transmembrane region" description="Helical" evidence="1">
    <location>
        <begin position="402"/>
        <end position="431"/>
    </location>
</feature>
<feature type="transmembrane region" description="Helical" evidence="1">
    <location>
        <begin position="252"/>
        <end position="272"/>
    </location>
</feature>
<feature type="transmembrane region" description="Helical" evidence="1">
    <location>
        <begin position="173"/>
        <end position="195"/>
    </location>
</feature>
<feature type="transmembrane region" description="Helical" evidence="1">
    <location>
        <begin position="359"/>
        <end position="381"/>
    </location>
</feature>
<feature type="transmembrane region" description="Helical" evidence="1">
    <location>
        <begin position="310"/>
        <end position="332"/>
    </location>
</feature>
<sequence length="546" mass="55089">MTATTTRRPPRAPAAGAGGSPGRLVTGIAVRQVRRGTLVVTLLAGLLPAFVAIQYRSTFEGTIGPASLAALADNPAIRTLFGPAVALDDAGGFTVWRLGTVLGVLVGVWAALTGTRTTRAEEEAGRWDLLLGGRLSLPTVVRRHLGVLLVAAALPGAALAVGLLLAGTAALGAVLFGAALAGIGMTGAALGVLAAQLAPERRTASGMAVAVLLTGLLMRMVGDGVPALAWLHWFSPFGLLGRVEPYAGDRPLPVLVLLAMVAVAGSGAVVMAGGRDVGRGRLAARDTGRRASRLLRSLPGLAVHRMRRPVLAWGAGLGAYFLLIGLLATSMIDFLRENRAFADMAAQAGFAQLGSVQGYVAALFALLAVPLGAFAATRIAATAADERAGRLSLLYASPVGRVRWVLTETAAGAGAVLLLAAIAGLATWAGAAWVGAGLGPGEALAGALSVVPVALLCLGAALAALGWAPSAVLGLGVLPAAGGYLLLVLADSFRWPAWVGDLSPFTHLAAVPAEPWDVAGAVVMMALAAVLAAAGLTRYGSRDLRG</sequence>
<feature type="transmembrane region" description="Helical" evidence="1">
    <location>
        <begin position="145"/>
        <end position="167"/>
    </location>
</feature>
<dbReference type="AlphaFoldDB" id="A0A4Q7Y8B5"/>
<evidence type="ECO:0000313" key="3">
    <source>
        <dbReference type="Proteomes" id="UP000292507"/>
    </source>
</evidence>
<dbReference type="RefSeq" id="WP_104528876.1">
    <property type="nucleotide sequence ID" value="NZ_POQT01000019.1"/>
</dbReference>
<comment type="caution">
    <text evidence="2">The sequence shown here is derived from an EMBL/GenBank/DDBJ whole genome shotgun (WGS) entry which is preliminary data.</text>
</comment>
<feature type="transmembrane region" description="Helical" evidence="1">
    <location>
        <begin position="207"/>
        <end position="232"/>
    </location>
</feature>
<feature type="transmembrane region" description="Helical" evidence="1">
    <location>
        <begin position="95"/>
        <end position="112"/>
    </location>
</feature>
<proteinExistence type="predicted"/>
<evidence type="ECO:0000256" key="1">
    <source>
        <dbReference type="SAM" id="Phobius"/>
    </source>
</evidence>
<feature type="transmembrane region" description="Helical" evidence="1">
    <location>
        <begin position="518"/>
        <end position="537"/>
    </location>
</feature>
<keyword evidence="3" id="KW-1185">Reference proteome</keyword>
<dbReference type="EMBL" id="SHKV01000001">
    <property type="protein sequence ID" value="RZU32968.1"/>
    <property type="molecule type" value="Genomic_DNA"/>
</dbReference>
<keyword evidence="1" id="KW-0472">Membrane</keyword>
<name>A0A4Q7Y8B5_9ACTN</name>
<keyword evidence="1" id="KW-0812">Transmembrane</keyword>
<feature type="transmembrane region" description="Helical" evidence="1">
    <location>
        <begin position="472"/>
        <end position="490"/>
    </location>
</feature>
<gene>
    <name evidence="2" type="ORF">BKA19_2683</name>
</gene>
<keyword evidence="1" id="KW-1133">Transmembrane helix</keyword>
<protein>
    <submittedName>
        <fullName evidence="2">ABC-2 type transport system permease protein</fullName>
    </submittedName>
</protein>
<dbReference type="OrthoDB" id="2014935at2"/>
<organism evidence="2 3">
    <name type="scientific">Blastococcus saxobsidens</name>
    <dbReference type="NCBI Taxonomy" id="138336"/>
    <lineage>
        <taxon>Bacteria</taxon>
        <taxon>Bacillati</taxon>
        <taxon>Actinomycetota</taxon>
        <taxon>Actinomycetes</taxon>
        <taxon>Geodermatophilales</taxon>
        <taxon>Geodermatophilaceae</taxon>
        <taxon>Blastococcus</taxon>
    </lineage>
</organism>
<reference evidence="2 3" key="1">
    <citation type="submission" date="2019-02" db="EMBL/GenBank/DDBJ databases">
        <title>Sequencing the genomes of 1000 actinobacteria strains.</title>
        <authorList>
            <person name="Klenk H.-P."/>
        </authorList>
    </citation>
    <scope>NUCLEOTIDE SEQUENCE [LARGE SCALE GENOMIC DNA]</scope>
    <source>
        <strain evidence="2 3">DSM 44509</strain>
    </source>
</reference>
<accession>A0A4Q7Y8B5</accession>
<evidence type="ECO:0000313" key="2">
    <source>
        <dbReference type="EMBL" id="RZU32968.1"/>
    </source>
</evidence>